<feature type="domain" description="Serine/threonine specific protein phosphatases" evidence="1">
    <location>
        <begin position="69"/>
        <end position="74"/>
    </location>
</feature>
<gene>
    <name evidence="2" type="ORF">NMU03_16590</name>
</gene>
<proteinExistence type="predicted"/>
<dbReference type="InterPro" id="IPR050126">
    <property type="entry name" value="Ap4A_hydrolase"/>
</dbReference>
<name>A0ABY5I304_9FIRM</name>
<dbReference type="InterPro" id="IPR004843">
    <property type="entry name" value="Calcineurin-like_PHP"/>
</dbReference>
<dbReference type="InterPro" id="IPR006186">
    <property type="entry name" value="Ser/Thr-sp_prot-phosphatase"/>
</dbReference>
<evidence type="ECO:0000259" key="1">
    <source>
        <dbReference type="PROSITE" id="PS00125"/>
    </source>
</evidence>
<organism evidence="2 3">
    <name type="scientific">Allocoprobacillus halotolerans</name>
    <dbReference type="NCBI Taxonomy" id="2944914"/>
    <lineage>
        <taxon>Bacteria</taxon>
        <taxon>Bacillati</taxon>
        <taxon>Bacillota</taxon>
        <taxon>Erysipelotrichia</taxon>
        <taxon>Erysipelotrichales</taxon>
        <taxon>Erysipelotrichaceae</taxon>
        <taxon>Allocoprobacillus</taxon>
    </lineage>
</organism>
<dbReference type="RefSeq" id="WP_290140073.1">
    <property type="nucleotide sequence ID" value="NZ_CP101620.1"/>
</dbReference>
<dbReference type="Pfam" id="PF00149">
    <property type="entry name" value="Metallophos"/>
    <property type="match status" value="1"/>
</dbReference>
<protein>
    <submittedName>
        <fullName evidence="2">Metallophosphoesterase</fullName>
    </submittedName>
</protein>
<accession>A0ABY5I304</accession>
<dbReference type="PANTHER" id="PTHR42850">
    <property type="entry name" value="METALLOPHOSPHOESTERASE"/>
    <property type="match status" value="1"/>
</dbReference>
<dbReference type="Proteomes" id="UP001060112">
    <property type="component" value="Chromosome"/>
</dbReference>
<evidence type="ECO:0000313" key="3">
    <source>
        <dbReference type="Proteomes" id="UP001060112"/>
    </source>
</evidence>
<keyword evidence="3" id="KW-1185">Reference proteome</keyword>
<dbReference type="SUPFAM" id="SSF56300">
    <property type="entry name" value="Metallo-dependent phosphatases"/>
    <property type="match status" value="1"/>
</dbReference>
<dbReference type="PROSITE" id="PS00125">
    <property type="entry name" value="SER_THR_PHOSPHATASE"/>
    <property type="match status" value="1"/>
</dbReference>
<dbReference type="EMBL" id="CP101620">
    <property type="protein sequence ID" value="UTY39157.1"/>
    <property type="molecule type" value="Genomic_DNA"/>
</dbReference>
<dbReference type="Gene3D" id="3.60.21.10">
    <property type="match status" value="1"/>
</dbReference>
<dbReference type="InterPro" id="IPR029052">
    <property type="entry name" value="Metallo-depent_PP-like"/>
</dbReference>
<dbReference type="PANTHER" id="PTHR42850:SF4">
    <property type="entry name" value="ZINC-DEPENDENT ENDOPOLYPHOSPHATASE"/>
    <property type="match status" value="1"/>
</dbReference>
<reference evidence="2" key="1">
    <citation type="submission" date="2022-07" db="EMBL/GenBank/DDBJ databases">
        <title>Faecal culturing of patients with breast cancer.</title>
        <authorList>
            <person name="Teng N.M.Y."/>
            <person name="Kiu R."/>
            <person name="Evans R."/>
            <person name="Baker D.J."/>
            <person name="Zenner C."/>
            <person name="Robinson S.D."/>
            <person name="Hall L.J."/>
        </authorList>
    </citation>
    <scope>NUCLEOTIDE SEQUENCE</scope>
    <source>
        <strain evidence="2">LH1062</strain>
    </source>
</reference>
<sequence>MACLYAISDIHGRYDLLQEIVDTHVCFKKGDQLILLGDYVDGGYQGNSYQALQYIYHLQQTYPQQVIALRGNHEEWLSAFLQQRTSDLNIQIDIHFETLESFMSEEEFDAIYQQACQLYQDRFLLIQNMYEKCRQLICQRHQTLVAWLEQLPYYYETSHHIFVHAGIEIIKEQPELWKEVSDVNHYLMQFPPCMGQFYKTVIAGHVGTHQIMKQPDFHRICRFGDFIYIDSSVIQTHFLNVLQIDQQTLQYHGIIKKDNQWVAYDIVNNKF</sequence>
<evidence type="ECO:0000313" key="2">
    <source>
        <dbReference type="EMBL" id="UTY39157.1"/>
    </source>
</evidence>